<keyword evidence="2" id="KW-1185">Reference proteome</keyword>
<name>A0A498Q971_9MYCO</name>
<dbReference type="AlphaFoldDB" id="A0A498Q971"/>
<protein>
    <recommendedName>
        <fullName evidence="3">HNH nuclease domain-containing protein</fullName>
    </recommendedName>
</protein>
<organism evidence="1 2">
    <name type="scientific">Mycobacterium innocens</name>
    <dbReference type="NCBI Taxonomy" id="2341083"/>
    <lineage>
        <taxon>Bacteria</taxon>
        <taxon>Bacillati</taxon>
        <taxon>Actinomycetota</taxon>
        <taxon>Actinomycetes</taxon>
        <taxon>Mycobacteriales</taxon>
        <taxon>Mycobacteriaceae</taxon>
        <taxon>Mycobacterium</taxon>
    </lineage>
</organism>
<accession>A0A498Q971</accession>
<dbReference type="EMBL" id="UPHQ01000205">
    <property type="protein sequence ID" value="VBA42116.1"/>
    <property type="molecule type" value="Genomic_DNA"/>
</dbReference>
<gene>
    <name evidence="1" type="ORF">LAUMK13_03865</name>
</gene>
<evidence type="ECO:0000313" key="1">
    <source>
        <dbReference type="EMBL" id="VBA42116.1"/>
    </source>
</evidence>
<proteinExistence type="predicted"/>
<evidence type="ECO:0008006" key="3">
    <source>
        <dbReference type="Google" id="ProtNLM"/>
    </source>
</evidence>
<sequence>MRDWASTHRTDIDQLTLACGPHHKLLDGDWTTRKNAHADTEWIPPPHLDHGQPRTNTFHHVEKLLRDGDDDEEDAA</sequence>
<evidence type="ECO:0000313" key="2">
    <source>
        <dbReference type="Proteomes" id="UP000267289"/>
    </source>
</evidence>
<dbReference type="Proteomes" id="UP000267289">
    <property type="component" value="Unassembled WGS sequence"/>
</dbReference>
<reference evidence="1 2" key="1">
    <citation type="submission" date="2018-09" db="EMBL/GenBank/DDBJ databases">
        <authorList>
            <person name="Tagini F."/>
        </authorList>
    </citation>
    <scope>NUCLEOTIDE SEQUENCE [LARGE SCALE GENOMIC DNA]</scope>
    <source>
        <strain evidence="1 2">MK13</strain>
    </source>
</reference>